<dbReference type="Pfam" id="PF07715">
    <property type="entry name" value="Plug"/>
    <property type="match status" value="1"/>
</dbReference>
<evidence type="ECO:0000256" key="3">
    <source>
        <dbReference type="ARBA" id="ARBA00023237"/>
    </source>
</evidence>
<dbReference type="RefSeq" id="WP_100280608.1">
    <property type="nucleotide sequence ID" value="NZ_CP024923.1"/>
</dbReference>
<dbReference type="OrthoDB" id="9768470at2"/>
<feature type="signal peptide" evidence="6">
    <location>
        <begin position="1"/>
        <end position="26"/>
    </location>
</feature>
<dbReference type="KEGG" id="sphc:CVN68_01310"/>
<dbReference type="InterPro" id="IPR000531">
    <property type="entry name" value="Beta-barrel_TonB"/>
</dbReference>
<dbReference type="InterPro" id="IPR036942">
    <property type="entry name" value="Beta-barrel_TonB_sf"/>
</dbReference>
<evidence type="ECO:0000256" key="2">
    <source>
        <dbReference type="ARBA" id="ARBA00023136"/>
    </source>
</evidence>
<dbReference type="InterPro" id="IPR012910">
    <property type="entry name" value="Plug_dom"/>
</dbReference>
<evidence type="ECO:0000259" key="8">
    <source>
        <dbReference type="Pfam" id="PF07715"/>
    </source>
</evidence>
<evidence type="ECO:0000259" key="7">
    <source>
        <dbReference type="Pfam" id="PF00593"/>
    </source>
</evidence>
<gene>
    <name evidence="9" type="ORF">CVN68_01310</name>
</gene>
<dbReference type="Gene3D" id="2.40.170.20">
    <property type="entry name" value="TonB-dependent receptor, beta-barrel domain"/>
    <property type="match status" value="1"/>
</dbReference>
<keyword evidence="2 4" id="KW-0472">Membrane</keyword>
<comment type="similarity">
    <text evidence="4">Belongs to the TonB-dependent receptor family.</text>
</comment>
<accession>A0A2K8MAB2</accession>
<keyword evidence="4" id="KW-0798">TonB box</keyword>
<evidence type="ECO:0000313" key="10">
    <source>
        <dbReference type="Proteomes" id="UP000229081"/>
    </source>
</evidence>
<dbReference type="Gene3D" id="2.170.130.10">
    <property type="entry name" value="TonB-dependent receptor, plug domain"/>
    <property type="match status" value="1"/>
</dbReference>
<feature type="domain" description="TonB-dependent receptor plug" evidence="8">
    <location>
        <begin position="84"/>
        <end position="185"/>
    </location>
</feature>
<proteinExistence type="inferred from homology"/>
<dbReference type="Proteomes" id="UP000229081">
    <property type="component" value="Chromosome"/>
</dbReference>
<reference evidence="9 10" key="1">
    <citation type="submission" date="2017-11" db="EMBL/GenBank/DDBJ databases">
        <title>Complete genome sequence of Sphingomonas sp. Strain Cra20, a psychrotolerant potential plant growth promoting rhizobacteria.</title>
        <authorList>
            <person name="Luo Y."/>
        </authorList>
    </citation>
    <scope>NUCLEOTIDE SEQUENCE [LARGE SCALE GENOMIC DNA]</scope>
    <source>
        <strain evidence="9 10">Cra20</strain>
    </source>
</reference>
<dbReference type="EMBL" id="CP024923">
    <property type="protein sequence ID" value="ATY30797.1"/>
    <property type="molecule type" value="Genomic_DNA"/>
</dbReference>
<evidence type="ECO:0000256" key="5">
    <source>
        <dbReference type="SAM" id="MobiDB-lite"/>
    </source>
</evidence>
<evidence type="ECO:0000256" key="4">
    <source>
        <dbReference type="RuleBase" id="RU003357"/>
    </source>
</evidence>
<evidence type="ECO:0000313" key="9">
    <source>
        <dbReference type="EMBL" id="ATY30797.1"/>
    </source>
</evidence>
<dbReference type="AlphaFoldDB" id="A0A2K8MAB2"/>
<evidence type="ECO:0000256" key="1">
    <source>
        <dbReference type="ARBA" id="ARBA00004442"/>
    </source>
</evidence>
<keyword evidence="3" id="KW-0998">Cell outer membrane</keyword>
<dbReference type="PANTHER" id="PTHR40980">
    <property type="entry name" value="PLUG DOMAIN-CONTAINING PROTEIN"/>
    <property type="match status" value="1"/>
</dbReference>
<dbReference type="Pfam" id="PF00593">
    <property type="entry name" value="TonB_dep_Rec_b-barrel"/>
    <property type="match status" value="1"/>
</dbReference>
<feature type="domain" description="TonB-dependent receptor-like beta-barrel" evidence="7">
    <location>
        <begin position="384"/>
        <end position="792"/>
    </location>
</feature>
<keyword evidence="6" id="KW-0732">Signal</keyword>
<protein>
    <submittedName>
        <fullName evidence="9">TonB-dependent receptor</fullName>
    </submittedName>
</protein>
<dbReference type="GO" id="GO:0009279">
    <property type="term" value="C:cell outer membrane"/>
    <property type="evidence" value="ECO:0007669"/>
    <property type="project" value="UniProtKB-SubCell"/>
</dbReference>
<name>A0A2K8MAB2_9SPHN</name>
<dbReference type="InterPro" id="IPR037066">
    <property type="entry name" value="Plug_dom_sf"/>
</dbReference>
<dbReference type="PANTHER" id="PTHR40980:SF5">
    <property type="entry name" value="TONB-DEPENDENT RECEPTOR"/>
    <property type="match status" value="1"/>
</dbReference>
<comment type="subcellular location">
    <subcellularLocation>
        <location evidence="1 4">Cell outer membrane</location>
    </subcellularLocation>
</comment>
<sequence length="895" mass="97527">MKNQLAFASLLAITTCLVAPAAFAQAADGSPQTASPPPAAQAPSETPQDAEQAPEREVEISAPGAGGEEYGDIVVIGRNIPNVVRSTPQVVSVLSAEDIARTGEGDIAGALQRVTGLSVVGAGYVYVRGLGDRYSLSLLNGLPLPSPEPLRRVVPLDIFPTSVIGSSLVQKTFSTNYPGEFGGGVINLTTKAIPEKSFISMGASVGFDLETTSELGYTYDGGKHDWLGYDSGTRKTPGFVLQAGADRATIPTSQAVNLTNAETTVLFENYHIPPNFSGEMSLGASTDMGGVRLGVIAGGGINNTWRTRDAVSGVRSIPSTTFRRVTTDHRALVNGLLGFGAEFGEHRIRFTNLYIHDTLKQGRLGAGTAENFESPIDGKAPVMEQNTNWFERQLFTSQVVGEFDFGALDVDVRGAYANTKRKSPYERAFRYLYDAGIGDYRNTLNGGSYATVAFSDLNENLWAGGIDFAYDLNLGRPFSLQAGYAYQDTDRSSYRYTFDYVMPGGSALPDPYSQMRPDFLLSDYTLQTNGIVLRPSTTSQGARAYDAELTTHAGYAQIEGEIADGMRVTAGVRYETADQTVVPTDNLPATVLSNDYWLPAATLTWNFAPDMQWRLNASKTIARPQFRELAPQQYLDYDSDRVFYGNPFLVDSKLTNIEARYEWFFGKDQRITAAGFFKKIEDPIETVSFQVAGSNSTQINFANAPEAQLYGGEIELQKYVPLDFINNDLFTNRRLVLIANYTYTHSEVFAGNELIRDPINPGSVTRPANQIFVSGQPLVGQSDHLVNLQLGIEDTTKLSQLTFLFNYASDRIVARGLLSGGGLPPIVERPGVRLDFVLRQGFNVLGGEWELKLEGRNLTGTRFVEFQDYGGTTGIADTNSFDQGRIFSIGLSTKF</sequence>
<keyword evidence="10" id="KW-1185">Reference proteome</keyword>
<feature type="region of interest" description="Disordered" evidence="5">
    <location>
        <begin position="28"/>
        <end position="66"/>
    </location>
</feature>
<dbReference type="SUPFAM" id="SSF56935">
    <property type="entry name" value="Porins"/>
    <property type="match status" value="1"/>
</dbReference>
<feature type="chain" id="PRO_5014635916" evidence="6">
    <location>
        <begin position="27"/>
        <end position="895"/>
    </location>
</feature>
<evidence type="ECO:0000256" key="6">
    <source>
        <dbReference type="SAM" id="SignalP"/>
    </source>
</evidence>
<keyword evidence="9" id="KW-0675">Receptor</keyword>
<organism evidence="9 10">
    <name type="scientific">Sphingomonas psychrotolerans</name>
    <dbReference type="NCBI Taxonomy" id="1327635"/>
    <lineage>
        <taxon>Bacteria</taxon>
        <taxon>Pseudomonadati</taxon>
        <taxon>Pseudomonadota</taxon>
        <taxon>Alphaproteobacteria</taxon>
        <taxon>Sphingomonadales</taxon>
        <taxon>Sphingomonadaceae</taxon>
        <taxon>Sphingomonas</taxon>
    </lineage>
</organism>